<dbReference type="PANTHER" id="PTHR11717">
    <property type="entry name" value="LOW MOLECULAR WEIGHT PROTEIN TYROSINE PHOSPHATASE"/>
    <property type="match status" value="1"/>
</dbReference>
<dbReference type="SMART" id="SM00226">
    <property type="entry name" value="LMWPc"/>
    <property type="match status" value="1"/>
</dbReference>
<dbReference type="InterPro" id="IPR036196">
    <property type="entry name" value="Ptyr_pPase_sf"/>
</dbReference>
<dbReference type="Proteomes" id="UP000285875">
    <property type="component" value="Chromosome"/>
</dbReference>
<dbReference type="InterPro" id="IPR023485">
    <property type="entry name" value="Ptyr_pPase"/>
</dbReference>
<feature type="active site" description="Proton donor" evidence="5">
    <location>
        <position position="125"/>
    </location>
</feature>
<accession>A0A3S4V7H1</accession>
<name>A0A3S4V7H1_9ACTN</name>
<dbReference type="Proteomes" id="UP000277858">
    <property type="component" value="Chromosome"/>
</dbReference>
<dbReference type="EMBL" id="LR134473">
    <property type="protein sequence ID" value="VEI03582.1"/>
    <property type="molecule type" value="Genomic_DNA"/>
</dbReference>
<feature type="domain" description="Phosphotyrosine protein phosphatase I" evidence="6">
    <location>
        <begin position="5"/>
        <end position="151"/>
    </location>
</feature>
<dbReference type="OrthoDB" id="9784339at2"/>
<sequence>MSYPPSVIFVCWGNICRSPMAERVARRWLADAGVAARVTSAGVSDEEGFAPMDSRARTVLEAHGYDAAGHRAHQIDAEEIRGADLVIAAEPMHLTMLRRMAPHATNLRLICDYDPAKKRGTALPDPWYGPDQQFTATLQAIEAAMPGIVDAVSKLPDRLAP</sequence>
<dbReference type="Pfam" id="PF01451">
    <property type="entry name" value="LMWPc"/>
    <property type="match status" value="1"/>
</dbReference>
<dbReference type="PANTHER" id="PTHR11717:SF7">
    <property type="entry name" value="LOW MOLECULAR WEIGHT PHOSPHOTYROSINE PROTEIN PHOSPHATASE"/>
    <property type="match status" value="1"/>
</dbReference>
<dbReference type="CDD" id="cd16343">
    <property type="entry name" value="LMWPTP"/>
    <property type="match status" value="1"/>
</dbReference>
<reference evidence="8 9" key="2">
    <citation type="submission" date="2018-12" db="EMBL/GenBank/DDBJ databases">
        <authorList>
            <consortium name="Pathogen Informatics"/>
        </authorList>
    </citation>
    <scope>NUCLEOTIDE SEQUENCE [LARGE SCALE GENOMIC DNA]</scope>
    <source>
        <strain evidence="8 9">NCTC13652</strain>
    </source>
</reference>
<evidence type="ECO:0000256" key="3">
    <source>
        <dbReference type="ARBA" id="ARBA00022801"/>
    </source>
</evidence>
<evidence type="ECO:0000256" key="1">
    <source>
        <dbReference type="ARBA" id="ARBA00011063"/>
    </source>
</evidence>
<keyword evidence="9" id="KW-1185">Reference proteome</keyword>
<reference evidence="7" key="3">
    <citation type="journal article" date="2019" name="Microorganisms">
        <title>Red-Brown Pigmentation of Acidipropionibacterium jensenii Is Tied to Haemolytic Activity and cyl-Like Gene Cluster.</title>
        <authorList>
            <person name="Deptula P."/>
            <person name="Loivamaa I."/>
            <person name="Smolander O.P."/>
            <person name="Laine P."/>
            <person name="Roberts R.J."/>
            <person name="Piironen V."/>
            <person name="Paulin L."/>
            <person name="Savijoki K."/>
            <person name="Auvinen P."/>
            <person name="Varmanen P."/>
        </authorList>
    </citation>
    <scope>NUCLEOTIDE SEQUENCE</scope>
    <source>
        <strain evidence="7">JS280</strain>
    </source>
</reference>
<dbReference type="STRING" id="1122997.GCA_000425285_00157"/>
<evidence type="ECO:0000313" key="9">
    <source>
        <dbReference type="Proteomes" id="UP000277858"/>
    </source>
</evidence>
<evidence type="ECO:0000313" key="10">
    <source>
        <dbReference type="Proteomes" id="UP000285875"/>
    </source>
</evidence>
<keyword evidence="4" id="KW-0904">Protein phosphatase</keyword>
<feature type="active site" description="Nucleophile" evidence="5">
    <location>
        <position position="11"/>
    </location>
</feature>
<evidence type="ECO:0000313" key="8">
    <source>
        <dbReference type="EMBL" id="VEI03582.1"/>
    </source>
</evidence>
<evidence type="ECO:0000256" key="4">
    <source>
        <dbReference type="ARBA" id="ARBA00022912"/>
    </source>
</evidence>
<reference evidence="10" key="1">
    <citation type="submission" date="2017-12" db="EMBL/GenBank/DDBJ databases">
        <title>Whole genome sequencing of Acidipropionibacterium jensenii strains JS279 and JS280.</title>
        <authorList>
            <person name="Deptula P."/>
            <person name="Laine P."/>
            <person name="Smolander O.-P."/>
            <person name="Paulin L."/>
            <person name="Auvinen P."/>
            <person name="Varmanen P."/>
        </authorList>
    </citation>
    <scope>NUCLEOTIDE SEQUENCE [LARGE SCALE GENOMIC DNA]</scope>
    <source>
        <strain evidence="10">JS280</strain>
    </source>
</reference>
<dbReference type="EMBL" id="CP025570">
    <property type="protein sequence ID" value="AZZ40607.1"/>
    <property type="molecule type" value="Genomic_DNA"/>
</dbReference>
<organism evidence="8 9">
    <name type="scientific">Acidipropionibacterium jensenii</name>
    <dbReference type="NCBI Taxonomy" id="1749"/>
    <lineage>
        <taxon>Bacteria</taxon>
        <taxon>Bacillati</taxon>
        <taxon>Actinomycetota</taxon>
        <taxon>Actinomycetes</taxon>
        <taxon>Propionibacteriales</taxon>
        <taxon>Propionibacteriaceae</taxon>
        <taxon>Acidipropionibacterium</taxon>
    </lineage>
</organism>
<comment type="similarity">
    <text evidence="1">Belongs to the low molecular weight phosphotyrosine protein phosphatase family.</text>
</comment>
<proteinExistence type="inferred from homology"/>
<dbReference type="PRINTS" id="PR00719">
    <property type="entry name" value="LMWPTPASE"/>
</dbReference>
<dbReference type="AlphaFoldDB" id="A0A3S4V7H1"/>
<dbReference type="KEGG" id="aji:C0Z10_00855"/>
<evidence type="ECO:0000313" key="7">
    <source>
        <dbReference type="EMBL" id="AZZ40607.1"/>
    </source>
</evidence>
<dbReference type="Gene3D" id="3.40.50.2300">
    <property type="match status" value="1"/>
</dbReference>
<dbReference type="InterPro" id="IPR050438">
    <property type="entry name" value="LMW_PTPase"/>
</dbReference>
<feature type="active site" evidence="5">
    <location>
        <position position="17"/>
    </location>
</feature>
<keyword evidence="3 8" id="KW-0378">Hydrolase</keyword>
<gene>
    <name evidence="8" type="primary">ptpA_2</name>
    <name evidence="7" type="ORF">C0Z10_00855</name>
    <name evidence="8" type="ORF">NCTC13652_01789</name>
</gene>
<evidence type="ECO:0000256" key="5">
    <source>
        <dbReference type="PIRSR" id="PIRSR617867-1"/>
    </source>
</evidence>
<dbReference type="SUPFAM" id="SSF52788">
    <property type="entry name" value="Phosphotyrosine protein phosphatases I"/>
    <property type="match status" value="1"/>
</dbReference>
<dbReference type="GO" id="GO:0004725">
    <property type="term" value="F:protein tyrosine phosphatase activity"/>
    <property type="evidence" value="ECO:0007669"/>
    <property type="project" value="UniProtKB-EC"/>
</dbReference>
<dbReference type="InterPro" id="IPR017867">
    <property type="entry name" value="Tyr_phospatase_low_mol_wt"/>
</dbReference>
<evidence type="ECO:0000256" key="2">
    <source>
        <dbReference type="ARBA" id="ARBA00013064"/>
    </source>
</evidence>
<dbReference type="RefSeq" id="WP_084149171.1">
    <property type="nucleotide sequence ID" value="NZ_JAKDOF010000041.1"/>
</dbReference>
<protein>
    <recommendedName>
        <fullName evidence="2">protein-tyrosine-phosphatase</fullName>
        <ecNumber evidence="2">3.1.3.48</ecNumber>
    </recommendedName>
</protein>
<evidence type="ECO:0000259" key="6">
    <source>
        <dbReference type="SMART" id="SM00226"/>
    </source>
</evidence>
<dbReference type="EC" id="3.1.3.48" evidence="2"/>